<dbReference type="AlphaFoldDB" id="A0A9P0EZ46"/>
<sequence>MCLIISYVRRDIYVYERTGSQSRNRNSAVGLNCSLEAGIAVGVDPNLPDDIKLPLLVGSNLQRAVSLAGAWARSKFANLPPAALDLMTSGAMTCVMFGLLRKVNGQPDGDWMPIPTPPEEAEGWDPVPANTYTVEALRTALTVIVATKANWWLTNHHTGQGAPSGYVLKTCILRSSEPTFWEAMVAKLDPFFHNHVAPEIVDPRLCRSMPIGSSHEEAAMLQKRTERQERAAAKKAAETETQAIQTAEEDLGVHRLEDSIVEQDYQSSQMTCPKHLSPKILCPDISYVQLLTRPTN</sequence>
<dbReference type="Proteomes" id="UP001152759">
    <property type="component" value="Chromosome 10"/>
</dbReference>
<organism evidence="1 2">
    <name type="scientific">Bemisia tabaci</name>
    <name type="common">Sweetpotato whitefly</name>
    <name type="synonym">Aleurodes tabaci</name>
    <dbReference type="NCBI Taxonomy" id="7038"/>
    <lineage>
        <taxon>Eukaryota</taxon>
        <taxon>Metazoa</taxon>
        <taxon>Ecdysozoa</taxon>
        <taxon>Arthropoda</taxon>
        <taxon>Hexapoda</taxon>
        <taxon>Insecta</taxon>
        <taxon>Pterygota</taxon>
        <taxon>Neoptera</taxon>
        <taxon>Paraneoptera</taxon>
        <taxon>Hemiptera</taxon>
        <taxon>Sternorrhyncha</taxon>
        <taxon>Aleyrodoidea</taxon>
        <taxon>Aleyrodidae</taxon>
        <taxon>Aleyrodinae</taxon>
        <taxon>Bemisia</taxon>
    </lineage>
</organism>
<accession>A0A9P0EZ46</accession>
<keyword evidence="2" id="KW-1185">Reference proteome</keyword>
<name>A0A9P0EZ46_BEMTA</name>
<dbReference type="EMBL" id="OU963871">
    <property type="protein sequence ID" value="CAH0382904.1"/>
    <property type="molecule type" value="Genomic_DNA"/>
</dbReference>
<proteinExistence type="predicted"/>
<gene>
    <name evidence="1" type="ORF">BEMITA_LOCUS2397</name>
</gene>
<evidence type="ECO:0000313" key="2">
    <source>
        <dbReference type="Proteomes" id="UP001152759"/>
    </source>
</evidence>
<evidence type="ECO:0000313" key="1">
    <source>
        <dbReference type="EMBL" id="CAH0382904.1"/>
    </source>
</evidence>
<protein>
    <submittedName>
        <fullName evidence="1">Uncharacterized protein</fullName>
    </submittedName>
</protein>
<reference evidence="1" key="1">
    <citation type="submission" date="2021-12" db="EMBL/GenBank/DDBJ databases">
        <authorList>
            <person name="King R."/>
        </authorList>
    </citation>
    <scope>NUCLEOTIDE SEQUENCE</scope>
</reference>